<evidence type="ECO:0000313" key="4">
    <source>
        <dbReference type="Proteomes" id="UP000199370"/>
    </source>
</evidence>
<feature type="compositionally biased region" description="Acidic residues" evidence="1">
    <location>
        <begin position="117"/>
        <end position="129"/>
    </location>
</feature>
<evidence type="ECO:0008006" key="5">
    <source>
        <dbReference type="Google" id="ProtNLM"/>
    </source>
</evidence>
<dbReference type="InterPro" id="IPR046506">
    <property type="entry name" value="DUF6684"/>
</dbReference>
<name>A0A1G9WK60_9EURY</name>
<keyword evidence="2" id="KW-0472">Membrane</keyword>
<protein>
    <recommendedName>
        <fullName evidence="5">Cox cluster protein</fullName>
    </recommendedName>
</protein>
<feature type="transmembrane region" description="Helical" evidence="2">
    <location>
        <begin position="50"/>
        <end position="73"/>
    </location>
</feature>
<evidence type="ECO:0000256" key="2">
    <source>
        <dbReference type="SAM" id="Phobius"/>
    </source>
</evidence>
<dbReference type="RefSeq" id="WP_089733024.1">
    <property type="nucleotide sequence ID" value="NZ_FNIA01000008.1"/>
</dbReference>
<dbReference type="STRING" id="996166.SAMN05192554_108117"/>
<dbReference type="EMBL" id="FNIA01000008">
    <property type="protein sequence ID" value="SDM84914.1"/>
    <property type="molecule type" value="Genomic_DNA"/>
</dbReference>
<dbReference type="Proteomes" id="UP000199370">
    <property type="component" value="Unassembled WGS sequence"/>
</dbReference>
<dbReference type="Pfam" id="PF20389">
    <property type="entry name" value="DUF6684"/>
    <property type="match status" value="1"/>
</dbReference>
<evidence type="ECO:0000256" key="1">
    <source>
        <dbReference type="SAM" id="MobiDB-lite"/>
    </source>
</evidence>
<proteinExistence type="predicted"/>
<organism evidence="3 4">
    <name type="scientific">Haloarchaeobius iranensis</name>
    <dbReference type="NCBI Taxonomy" id="996166"/>
    <lineage>
        <taxon>Archaea</taxon>
        <taxon>Methanobacteriati</taxon>
        <taxon>Methanobacteriota</taxon>
        <taxon>Stenosarchaea group</taxon>
        <taxon>Halobacteria</taxon>
        <taxon>Halobacteriales</taxon>
        <taxon>Halorubellaceae</taxon>
        <taxon>Haloarchaeobius</taxon>
    </lineage>
</organism>
<gene>
    <name evidence="3" type="ORF">SAMN05192554_108117</name>
</gene>
<feature type="compositionally biased region" description="Acidic residues" evidence="1">
    <location>
        <begin position="90"/>
        <end position="106"/>
    </location>
</feature>
<evidence type="ECO:0000313" key="3">
    <source>
        <dbReference type="EMBL" id="SDM84914.1"/>
    </source>
</evidence>
<sequence>MEQDRTIFDKDTFLDLTVNMIPLFIMAFFFVLFLPMVYGPFGWDSTYSLLQIGLILVPFGLLALLTYFSAVAIEGDANETEAREAAEAAAEPETEVDDASASDEAETVGTSTTSDETAADETAAEDDEE</sequence>
<feature type="transmembrane region" description="Helical" evidence="2">
    <location>
        <begin position="12"/>
        <end position="38"/>
    </location>
</feature>
<keyword evidence="2" id="KW-1133">Transmembrane helix</keyword>
<accession>A0A1G9WK60</accession>
<feature type="region of interest" description="Disordered" evidence="1">
    <location>
        <begin position="79"/>
        <end position="129"/>
    </location>
</feature>
<keyword evidence="2" id="KW-0812">Transmembrane</keyword>
<reference evidence="3 4" key="1">
    <citation type="submission" date="2016-10" db="EMBL/GenBank/DDBJ databases">
        <authorList>
            <person name="de Groot N.N."/>
        </authorList>
    </citation>
    <scope>NUCLEOTIDE SEQUENCE [LARGE SCALE GENOMIC DNA]</scope>
    <source>
        <strain evidence="4">EB21,IBRC-M 10013,KCTC 4048</strain>
    </source>
</reference>
<keyword evidence="4" id="KW-1185">Reference proteome</keyword>
<dbReference type="AlphaFoldDB" id="A0A1G9WK60"/>